<dbReference type="EMBL" id="UINC01001128">
    <property type="protein sequence ID" value="SUZ71659.1"/>
    <property type="molecule type" value="Genomic_DNA"/>
</dbReference>
<name>A0A381Q073_9ZZZZ</name>
<gene>
    <name evidence="1" type="ORF">METZ01_LOCUS24513</name>
</gene>
<evidence type="ECO:0000313" key="1">
    <source>
        <dbReference type="EMBL" id="SUZ71659.1"/>
    </source>
</evidence>
<evidence type="ECO:0008006" key="2">
    <source>
        <dbReference type="Google" id="ProtNLM"/>
    </source>
</evidence>
<sequence length="547" mass="60658">MLLNLILLIVANKIMAASSVDYRSQPFVFPLESENLIVTDTNGDGLRELITLIDRSIRVYFQDEKGFDFESGYRDIELPGSAVGWDISTNYGQNDHASIIALIDGHEVLAWHIDGDTISLPESIITGLPGFLSSGVNRLHFSRDINGDSLEDLIIPGTGNLHLYITNGNGIYESGLSINSESRLRTELSGELERRTGQAIRIPVMELRDVNGDGANDLISQTDERLDVFIANRAANAYFPMTPSYSLDIAEIEERLGEFDIDNLDFSNLTGLLALTHEEVLDDVNGDGIEDLLLREGGKVSLFEGTTNGMELTQPKQVLRSGGNVLSTFLYDENEDGLKDLWLWRVEPISVGDIFIWLALSGSIAIEAFIYPNEGERFSRRPTRKLTIELQFPSVIRLATSFQELAEEAREMRSVGLTPTNKANVDNNFDGDDLLVLVNNQVQIFLNSIEPEDSSTTFLGGLGYARDKDDYTINIRNLIENISITENLRLASVDGITADLSIELDTVVKNGDIIPALLNADSIDDIFVFTQHDNSYIQGILLLSKQE</sequence>
<dbReference type="InterPro" id="IPR028994">
    <property type="entry name" value="Integrin_alpha_N"/>
</dbReference>
<accession>A0A381Q073</accession>
<dbReference type="SUPFAM" id="SSF69318">
    <property type="entry name" value="Integrin alpha N-terminal domain"/>
    <property type="match status" value="1"/>
</dbReference>
<protein>
    <recommendedName>
        <fullName evidence="2">VCBS repeat-containing protein</fullName>
    </recommendedName>
</protein>
<organism evidence="1">
    <name type="scientific">marine metagenome</name>
    <dbReference type="NCBI Taxonomy" id="408172"/>
    <lineage>
        <taxon>unclassified sequences</taxon>
        <taxon>metagenomes</taxon>
        <taxon>ecological metagenomes</taxon>
    </lineage>
</organism>
<proteinExistence type="predicted"/>
<reference evidence="1" key="1">
    <citation type="submission" date="2018-05" db="EMBL/GenBank/DDBJ databases">
        <authorList>
            <person name="Lanie J.A."/>
            <person name="Ng W.-L."/>
            <person name="Kazmierczak K.M."/>
            <person name="Andrzejewski T.M."/>
            <person name="Davidsen T.M."/>
            <person name="Wayne K.J."/>
            <person name="Tettelin H."/>
            <person name="Glass J.I."/>
            <person name="Rusch D."/>
            <person name="Podicherti R."/>
            <person name="Tsui H.-C.T."/>
            <person name="Winkler M.E."/>
        </authorList>
    </citation>
    <scope>NUCLEOTIDE SEQUENCE</scope>
</reference>
<dbReference type="AlphaFoldDB" id="A0A381Q073"/>